<protein>
    <submittedName>
        <fullName evidence="2">Uncharacterized protein</fullName>
    </submittedName>
</protein>
<feature type="region of interest" description="Disordered" evidence="1">
    <location>
        <begin position="1"/>
        <end position="20"/>
    </location>
</feature>
<sequence>MRIKELPPQTDASDASVQYPPPVFDRQLDLLLAARCSQE</sequence>
<evidence type="ECO:0000313" key="3">
    <source>
        <dbReference type="Proteomes" id="UP000004995"/>
    </source>
</evidence>
<name>K3XTZ3_SETIT</name>
<evidence type="ECO:0000256" key="1">
    <source>
        <dbReference type="SAM" id="MobiDB-lite"/>
    </source>
</evidence>
<dbReference type="Proteomes" id="UP000004995">
    <property type="component" value="Unassembled WGS sequence"/>
</dbReference>
<reference evidence="2" key="2">
    <citation type="submission" date="2018-08" db="UniProtKB">
        <authorList>
            <consortium name="EnsemblPlants"/>
        </authorList>
    </citation>
    <scope>IDENTIFICATION</scope>
    <source>
        <strain evidence="2">Yugu1</strain>
    </source>
</reference>
<dbReference type="HOGENOM" id="CLU_3320955_0_0_1"/>
<dbReference type="AlphaFoldDB" id="K3XTZ3"/>
<keyword evidence="3" id="KW-1185">Reference proteome</keyword>
<proteinExistence type="predicted"/>
<evidence type="ECO:0000313" key="2">
    <source>
        <dbReference type="EnsemblPlants" id="KQL06374"/>
    </source>
</evidence>
<organism evidence="2 3">
    <name type="scientific">Setaria italica</name>
    <name type="common">Foxtail millet</name>
    <name type="synonym">Panicum italicum</name>
    <dbReference type="NCBI Taxonomy" id="4555"/>
    <lineage>
        <taxon>Eukaryota</taxon>
        <taxon>Viridiplantae</taxon>
        <taxon>Streptophyta</taxon>
        <taxon>Embryophyta</taxon>
        <taxon>Tracheophyta</taxon>
        <taxon>Spermatophyta</taxon>
        <taxon>Magnoliopsida</taxon>
        <taxon>Liliopsida</taxon>
        <taxon>Poales</taxon>
        <taxon>Poaceae</taxon>
        <taxon>PACMAD clade</taxon>
        <taxon>Panicoideae</taxon>
        <taxon>Panicodae</taxon>
        <taxon>Paniceae</taxon>
        <taxon>Cenchrinae</taxon>
        <taxon>Setaria</taxon>
    </lineage>
</organism>
<accession>K3XTZ3</accession>
<dbReference type="InParanoid" id="K3XTZ3"/>
<dbReference type="EnsemblPlants" id="KQL06374">
    <property type="protein sequence ID" value="KQL06374"/>
    <property type="gene ID" value="SETIT_005400mg"/>
</dbReference>
<dbReference type="Gramene" id="KQL06374">
    <property type="protein sequence ID" value="KQL06374"/>
    <property type="gene ID" value="SETIT_005400mg"/>
</dbReference>
<reference evidence="3" key="1">
    <citation type="journal article" date="2012" name="Nat. Biotechnol.">
        <title>Reference genome sequence of the model plant Setaria.</title>
        <authorList>
            <person name="Bennetzen J.L."/>
            <person name="Schmutz J."/>
            <person name="Wang H."/>
            <person name="Percifield R."/>
            <person name="Hawkins J."/>
            <person name="Pontaroli A.C."/>
            <person name="Estep M."/>
            <person name="Feng L."/>
            <person name="Vaughn J.N."/>
            <person name="Grimwood J."/>
            <person name="Jenkins J."/>
            <person name="Barry K."/>
            <person name="Lindquist E."/>
            <person name="Hellsten U."/>
            <person name="Deshpande S."/>
            <person name="Wang X."/>
            <person name="Wu X."/>
            <person name="Mitros T."/>
            <person name="Triplett J."/>
            <person name="Yang X."/>
            <person name="Ye C.Y."/>
            <person name="Mauro-Herrera M."/>
            <person name="Wang L."/>
            <person name="Li P."/>
            <person name="Sharma M."/>
            <person name="Sharma R."/>
            <person name="Ronald P.C."/>
            <person name="Panaud O."/>
            <person name="Kellogg E.A."/>
            <person name="Brutnell T.P."/>
            <person name="Doust A.N."/>
            <person name="Tuskan G.A."/>
            <person name="Rokhsar D."/>
            <person name="Devos K.M."/>
        </authorList>
    </citation>
    <scope>NUCLEOTIDE SEQUENCE [LARGE SCALE GENOMIC DNA]</scope>
    <source>
        <strain evidence="3">cv. Yugu1</strain>
    </source>
</reference>
<dbReference type="EMBL" id="AGNK02003245">
    <property type="status" value="NOT_ANNOTATED_CDS"/>
    <property type="molecule type" value="Genomic_DNA"/>
</dbReference>